<name>A0A9R1WWG0_LACSA</name>
<organism evidence="2 3">
    <name type="scientific">Lactuca sativa</name>
    <name type="common">Garden lettuce</name>
    <dbReference type="NCBI Taxonomy" id="4236"/>
    <lineage>
        <taxon>Eukaryota</taxon>
        <taxon>Viridiplantae</taxon>
        <taxon>Streptophyta</taxon>
        <taxon>Embryophyta</taxon>
        <taxon>Tracheophyta</taxon>
        <taxon>Spermatophyta</taxon>
        <taxon>Magnoliopsida</taxon>
        <taxon>eudicotyledons</taxon>
        <taxon>Gunneridae</taxon>
        <taxon>Pentapetalae</taxon>
        <taxon>asterids</taxon>
        <taxon>campanulids</taxon>
        <taxon>Asterales</taxon>
        <taxon>Asteraceae</taxon>
        <taxon>Cichorioideae</taxon>
        <taxon>Cichorieae</taxon>
        <taxon>Lactucinae</taxon>
        <taxon>Lactuca</taxon>
    </lineage>
</organism>
<dbReference type="AlphaFoldDB" id="A0A9R1WWG0"/>
<keyword evidence="3" id="KW-1185">Reference proteome</keyword>
<feature type="signal peptide" evidence="1">
    <location>
        <begin position="1"/>
        <end position="22"/>
    </location>
</feature>
<reference evidence="2 3" key="1">
    <citation type="journal article" date="2017" name="Nat. Commun.">
        <title>Genome assembly with in vitro proximity ligation data and whole-genome triplication in lettuce.</title>
        <authorList>
            <person name="Reyes-Chin-Wo S."/>
            <person name="Wang Z."/>
            <person name="Yang X."/>
            <person name="Kozik A."/>
            <person name="Arikit S."/>
            <person name="Song C."/>
            <person name="Xia L."/>
            <person name="Froenicke L."/>
            <person name="Lavelle D.O."/>
            <person name="Truco M.J."/>
            <person name="Xia R."/>
            <person name="Zhu S."/>
            <person name="Xu C."/>
            <person name="Xu H."/>
            <person name="Xu X."/>
            <person name="Cox K."/>
            <person name="Korf I."/>
            <person name="Meyers B.C."/>
            <person name="Michelmore R.W."/>
        </authorList>
    </citation>
    <scope>NUCLEOTIDE SEQUENCE [LARGE SCALE GENOMIC DNA]</scope>
    <source>
        <strain evidence="3">cv. Salinas</strain>
        <tissue evidence="2">Seedlings</tissue>
    </source>
</reference>
<proteinExistence type="predicted"/>
<sequence length="89" mass="10080">MIRKVAAELNLLFIIQFSLVICKMPHICPSHFILMFFTNSPLQTIYIPLFNPQTSSSSINIDPETLPRLLPSISVKSRLRLPNQASKVV</sequence>
<keyword evidence="1" id="KW-0732">Signal</keyword>
<dbReference type="Proteomes" id="UP000235145">
    <property type="component" value="Unassembled WGS sequence"/>
</dbReference>
<gene>
    <name evidence="2" type="ORF">LSAT_V11C800411020</name>
</gene>
<comment type="caution">
    <text evidence="2">The sequence shown here is derived from an EMBL/GenBank/DDBJ whole genome shotgun (WGS) entry which is preliminary data.</text>
</comment>
<evidence type="ECO:0000256" key="1">
    <source>
        <dbReference type="SAM" id="SignalP"/>
    </source>
</evidence>
<evidence type="ECO:0000313" key="3">
    <source>
        <dbReference type="Proteomes" id="UP000235145"/>
    </source>
</evidence>
<feature type="chain" id="PRO_5040117695" evidence="1">
    <location>
        <begin position="23"/>
        <end position="89"/>
    </location>
</feature>
<accession>A0A9R1WWG0</accession>
<dbReference type="EMBL" id="NBSK02000008">
    <property type="protein sequence ID" value="KAJ0190191.1"/>
    <property type="molecule type" value="Genomic_DNA"/>
</dbReference>
<evidence type="ECO:0000313" key="2">
    <source>
        <dbReference type="EMBL" id="KAJ0190191.1"/>
    </source>
</evidence>
<protein>
    <submittedName>
        <fullName evidence="2">Uncharacterized protein</fullName>
    </submittedName>
</protein>